<protein>
    <recommendedName>
        <fullName evidence="3">Reverse transcriptase zinc-binding domain-containing protein</fullName>
    </recommendedName>
</protein>
<reference evidence="1 2" key="1">
    <citation type="journal article" date="2012" name="Science">
        <title>The Paleozoic origin of enzymatic lignin decomposition reconstructed from 31 fungal genomes.</title>
        <authorList>
            <person name="Floudas D."/>
            <person name="Binder M."/>
            <person name="Riley R."/>
            <person name="Barry K."/>
            <person name="Blanchette R.A."/>
            <person name="Henrissat B."/>
            <person name="Martinez A.T."/>
            <person name="Otillar R."/>
            <person name="Spatafora J.W."/>
            <person name="Yadav J.S."/>
            <person name="Aerts A."/>
            <person name="Benoit I."/>
            <person name="Boyd A."/>
            <person name="Carlson A."/>
            <person name="Copeland A."/>
            <person name="Coutinho P.M."/>
            <person name="de Vries R.P."/>
            <person name="Ferreira P."/>
            <person name="Findley K."/>
            <person name="Foster B."/>
            <person name="Gaskell J."/>
            <person name="Glotzer D."/>
            <person name="Gorecki P."/>
            <person name="Heitman J."/>
            <person name="Hesse C."/>
            <person name="Hori C."/>
            <person name="Igarashi K."/>
            <person name="Jurgens J.A."/>
            <person name="Kallen N."/>
            <person name="Kersten P."/>
            <person name="Kohler A."/>
            <person name="Kuees U."/>
            <person name="Kumar T.K.A."/>
            <person name="Kuo A."/>
            <person name="LaButti K."/>
            <person name="Larrondo L.F."/>
            <person name="Lindquist E."/>
            <person name="Ling A."/>
            <person name="Lombard V."/>
            <person name="Lucas S."/>
            <person name="Lundell T."/>
            <person name="Martin R."/>
            <person name="McLaughlin D.J."/>
            <person name="Morgenstern I."/>
            <person name="Morin E."/>
            <person name="Murat C."/>
            <person name="Nagy L.G."/>
            <person name="Nolan M."/>
            <person name="Ohm R.A."/>
            <person name="Patyshakuliyeva A."/>
            <person name="Rokas A."/>
            <person name="Ruiz-Duenas F.J."/>
            <person name="Sabat G."/>
            <person name="Salamov A."/>
            <person name="Samejima M."/>
            <person name="Schmutz J."/>
            <person name="Slot J.C."/>
            <person name="St John F."/>
            <person name="Stenlid J."/>
            <person name="Sun H."/>
            <person name="Sun S."/>
            <person name="Syed K."/>
            <person name="Tsang A."/>
            <person name="Wiebenga A."/>
            <person name="Young D."/>
            <person name="Pisabarro A."/>
            <person name="Eastwood D.C."/>
            <person name="Martin F."/>
            <person name="Cullen D."/>
            <person name="Grigoriev I.V."/>
            <person name="Hibbett D.S."/>
        </authorList>
    </citation>
    <scope>NUCLEOTIDE SEQUENCE</scope>
    <source>
        <strain evidence="2">FP-58527</strain>
    </source>
</reference>
<dbReference type="AlphaFoldDB" id="S8EZJ3"/>
<evidence type="ECO:0000313" key="2">
    <source>
        <dbReference type="Proteomes" id="UP000015241"/>
    </source>
</evidence>
<gene>
    <name evidence="1" type="ORF">FOMPIDRAFT_1133169</name>
</gene>
<evidence type="ECO:0008006" key="3">
    <source>
        <dbReference type="Google" id="ProtNLM"/>
    </source>
</evidence>
<accession>S8EZJ3</accession>
<dbReference type="STRING" id="743788.S8EZJ3"/>
<dbReference type="HOGENOM" id="CLU_044484_0_0_1"/>
<evidence type="ECO:0000313" key="1">
    <source>
        <dbReference type="EMBL" id="EPS95050.1"/>
    </source>
</evidence>
<feature type="non-terminal residue" evidence="1">
    <location>
        <position position="1"/>
    </location>
</feature>
<keyword evidence="2" id="KW-1185">Reference proteome</keyword>
<name>S8EZJ3_FOMSC</name>
<dbReference type="OrthoDB" id="2802417at2759"/>
<dbReference type="InParanoid" id="S8EZJ3"/>
<sequence length="208" mass="23228">QGLHGAHKIGHFWSHVPNHEDRAMCKHCAEGESLEHILIQCHAPGQAEVWALTRALLQREGGNWPAIHLDDVLGLGPRARNLAGDEHTPESRARLWRIVVSEGAHLIWRLRCERVIGHGEERGWNHTKPAVVARWFAAVNARLRQDAVGTRHRYGRMALKKSLVLQTWHAVIAPTNSTPMPADWINTSRVLVGIDHGIALDAGLEEPP</sequence>
<dbReference type="eggNOG" id="KOG3752">
    <property type="taxonomic scope" value="Eukaryota"/>
</dbReference>
<proteinExistence type="predicted"/>
<organism evidence="1 2">
    <name type="scientific">Fomitopsis schrenkii</name>
    <name type="common">Brown rot fungus</name>
    <dbReference type="NCBI Taxonomy" id="2126942"/>
    <lineage>
        <taxon>Eukaryota</taxon>
        <taxon>Fungi</taxon>
        <taxon>Dikarya</taxon>
        <taxon>Basidiomycota</taxon>
        <taxon>Agaricomycotina</taxon>
        <taxon>Agaricomycetes</taxon>
        <taxon>Polyporales</taxon>
        <taxon>Fomitopsis</taxon>
    </lineage>
</organism>
<dbReference type="EMBL" id="KE504216">
    <property type="protein sequence ID" value="EPS95050.1"/>
    <property type="molecule type" value="Genomic_DNA"/>
</dbReference>
<dbReference type="Proteomes" id="UP000015241">
    <property type="component" value="Unassembled WGS sequence"/>
</dbReference>